<organism evidence="2 3">
    <name type="scientific">Rhodocollybia butyracea</name>
    <dbReference type="NCBI Taxonomy" id="206335"/>
    <lineage>
        <taxon>Eukaryota</taxon>
        <taxon>Fungi</taxon>
        <taxon>Dikarya</taxon>
        <taxon>Basidiomycota</taxon>
        <taxon>Agaricomycotina</taxon>
        <taxon>Agaricomycetes</taxon>
        <taxon>Agaricomycetidae</taxon>
        <taxon>Agaricales</taxon>
        <taxon>Marasmiineae</taxon>
        <taxon>Omphalotaceae</taxon>
        <taxon>Rhodocollybia</taxon>
    </lineage>
</organism>
<evidence type="ECO:0000313" key="2">
    <source>
        <dbReference type="EMBL" id="KAF9064130.1"/>
    </source>
</evidence>
<dbReference type="EMBL" id="JADNRY010000130">
    <property type="protein sequence ID" value="KAF9064130.1"/>
    <property type="molecule type" value="Genomic_DNA"/>
</dbReference>
<gene>
    <name evidence="2" type="ORF">BDP27DRAFT_1367436</name>
</gene>
<dbReference type="Proteomes" id="UP000772434">
    <property type="component" value="Unassembled WGS sequence"/>
</dbReference>
<proteinExistence type="predicted"/>
<reference evidence="2" key="1">
    <citation type="submission" date="2020-11" db="EMBL/GenBank/DDBJ databases">
        <authorList>
            <consortium name="DOE Joint Genome Institute"/>
            <person name="Ahrendt S."/>
            <person name="Riley R."/>
            <person name="Andreopoulos W."/>
            <person name="Labutti K."/>
            <person name="Pangilinan J."/>
            <person name="Ruiz-Duenas F.J."/>
            <person name="Barrasa J.M."/>
            <person name="Sanchez-Garcia M."/>
            <person name="Camarero S."/>
            <person name="Miyauchi S."/>
            <person name="Serrano A."/>
            <person name="Linde D."/>
            <person name="Babiker R."/>
            <person name="Drula E."/>
            <person name="Ayuso-Fernandez I."/>
            <person name="Pacheco R."/>
            <person name="Padilla G."/>
            <person name="Ferreira P."/>
            <person name="Barriuso J."/>
            <person name="Kellner H."/>
            <person name="Castanera R."/>
            <person name="Alfaro M."/>
            <person name="Ramirez L."/>
            <person name="Pisabarro A.G."/>
            <person name="Kuo A."/>
            <person name="Tritt A."/>
            <person name="Lipzen A."/>
            <person name="He G."/>
            <person name="Yan M."/>
            <person name="Ng V."/>
            <person name="Cullen D."/>
            <person name="Martin F."/>
            <person name="Rosso M.-N."/>
            <person name="Henrissat B."/>
            <person name="Hibbett D."/>
            <person name="Martinez A.T."/>
            <person name="Grigoriev I.V."/>
        </authorList>
    </citation>
    <scope>NUCLEOTIDE SEQUENCE</scope>
    <source>
        <strain evidence="2">AH 40177</strain>
    </source>
</reference>
<comment type="caution">
    <text evidence="2">The sequence shown here is derived from an EMBL/GenBank/DDBJ whole genome shotgun (WGS) entry which is preliminary data.</text>
</comment>
<protein>
    <submittedName>
        <fullName evidence="2">Uncharacterized protein</fullName>
    </submittedName>
</protein>
<evidence type="ECO:0000256" key="1">
    <source>
        <dbReference type="SAM" id="Coils"/>
    </source>
</evidence>
<accession>A0A9P5PLG3</accession>
<evidence type="ECO:0000313" key="3">
    <source>
        <dbReference type="Proteomes" id="UP000772434"/>
    </source>
</evidence>
<feature type="coiled-coil region" evidence="1">
    <location>
        <begin position="142"/>
        <end position="207"/>
    </location>
</feature>
<name>A0A9P5PLG3_9AGAR</name>
<keyword evidence="3" id="KW-1185">Reference proteome</keyword>
<keyword evidence="1" id="KW-0175">Coiled coil</keyword>
<dbReference type="AlphaFoldDB" id="A0A9P5PLG3"/>
<sequence length="219" mass="24542">MFSLHGILHKDGTKATWKNTLDFIKQEGKKPGQGMDFTLRYTPYRFISDWLNDKIEAKFPFPALLAAMHQDQLCNGSGLTLVGGVLQGERYDNMQLRLLQNLKETGVSSRYQPNTPSAQAFCSVNWSVNSKKRQFEAGNAKIQACNNKLRKLNTELQGAQEASMEAQQKVTQGLWPQERLNKARLKVTKLEGQYAKAEQDGQNLVEANAGSGKVKVHLT</sequence>